<comment type="caution">
    <text evidence="2">The sequence shown here is derived from an EMBL/GenBank/DDBJ whole genome shotgun (WGS) entry which is preliminary data.</text>
</comment>
<evidence type="ECO:0000256" key="1">
    <source>
        <dbReference type="SAM" id="Phobius"/>
    </source>
</evidence>
<feature type="transmembrane region" description="Helical" evidence="1">
    <location>
        <begin position="73"/>
        <end position="93"/>
    </location>
</feature>
<feature type="transmembrane region" description="Helical" evidence="1">
    <location>
        <begin position="12"/>
        <end position="32"/>
    </location>
</feature>
<gene>
    <name evidence="2" type="ORF">ATO12_18435</name>
</gene>
<keyword evidence="1" id="KW-0812">Transmembrane</keyword>
<reference evidence="2 3" key="1">
    <citation type="submission" date="2014-04" db="EMBL/GenBank/DDBJ databases">
        <title>Aquimarina sp. 22II-S11-z7 Genome Sequencing.</title>
        <authorList>
            <person name="Lai Q."/>
        </authorList>
    </citation>
    <scope>NUCLEOTIDE SEQUENCE [LARGE SCALE GENOMIC DNA]</scope>
    <source>
        <strain evidence="2 3">22II-S11-z7</strain>
    </source>
</reference>
<dbReference type="STRING" id="1317122.ATO12_18435"/>
<name>A0A023BSN1_9FLAO</name>
<dbReference type="AlphaFoldDB" id="A0A023BSN1"/>
<keyword evidence="1" id="KW-1133">Transmembrane helix</keyword>
<dbReference type="OrthoDB" id="1164287at2"/>
<evidence type="ECO:0000313" key="3">
    <source>
        <dbReference type="Proteomes" id="UP000023541"/>
    </source>
</evidence>
<keyword evidence="1" id="KW-0472">Membrane</keyword>
<proteinExistence type="predicted"/>
<protein>
    <submittedName>
        <fullName evidence="2">Uncharacterized protein</fullName>
    </submittedName>
</protein>
<sequence length="94" mass="10702">MKIAHPINKIAITLALISFLIGTSLLLLYITFKWSTLLHIGINYVRIAFLVNAIFLAFLIINALFFSKNTKENLITILLFLLNIPITLIYIQIV</sequence>
<organism evidence="2 3">
    <name type="scientific">Aquimarina atlantica</name>
    <dbReference type="NCBI Taxonomy" id="1317122"/>
    <lineage>
        <taxon>Bacteria</taxon>
        <taxon>Pseudomonadati</taxon>
        <taxon>Bacteroidota</taxon>
        <taxon>Flavobacteriia</taxon>
        <taxon>Flavobacteriales</taxon>
        <taxon>Flavobacteriaceae</taxon>
        <taxon>Aquimarina</taxon>
    </lineage>
</organism>
<evidence type="ECO:0000313" key="2">
    <source>
        <dbReference type="EMBL" id="EZH72995.1"/>
    </source>
</evidence>
<dbReference type="RefSeq" id="WP_034242775.1">
    <property type="nucleotide sequence ID" value="NZ_AQRA01000006.1"/>
</dbReference>
<feature type="transmembrane region" description="Helical" evidence="1">
    <location>
        <begin position="44"/>
        <end position="66"/>
    </location>
</feature>
<dbReference type="Proteomes" id="UP000023541">
    <property type="component" value="Unassembled WGS sequence"/>
</dbReference>
<dbReference type="EMBL" id="AQRA01000006">
    <property type="protein sequence ID" value="EZH72995.1"/>
    <property type="molecule type" value="Genomic_DNA"/>
</dbReference>
<dbReference type="eggNOG" id="ENOG5030RQ1">
    <property type="taxonomic scope" value="Bacteria"/>
</dbReference>
<accession>A0A023BSN1</accession>
<keyword evidence="3" id="KW-1185">Reference proteome</keyword>